<organism evidence="2 3">
    <name type="scientific">Imshaugia aleurites</name>
    <dbReference type="NCBI Taxonomy" id="172621"/>
    <lineage>
        <taxon>Eukaryota</taxon>
        <taxon>Fungi</taxon>
        <taxon>Dikarya</taxon>
        <taxon>Ascomycota</taxon>
        <taxon>Pezizomycotina</taxon>
        <taxon>Lecanoromycetes</taxon>
        <taxon>OSLEUM clade</taxon>
        <taxon>Lecanoromycetidae</taxon>
        <taxon>Lecanorales</taxon>
        <taxon>Lecanorineae</taxon>
        <taxon>Parmeliaceae</taxon>
        <taxon>Imshaugia</taxon>
    </lineage>
</organism>
<evidence type="ECO:0000313" key="2">
    <source>
        <dbReference type="EMBL" id="CAF9930577.1"/>
    </source>
</evidence>
<sequence>MANKSDPIINTSLSKPQESLKITAQPPGQESSASAQTSAAQTKKKFLFMLKRVRRFKTVKTRRKPVADNGAASKARRDLLKQLKWRFSYGDDQILFNYGWFEHDRILCLGLDPAVSADLFGKSKAQEGTGRPKIALLGGVEEPVWLQAWLQLESTKQLFAHIKSREPPVIRGNGAPESDLPGPGSEHRKSGVGLSAKSKAQKEGATPAKKALKSLRRGWLRGWLEEIQERSTKEPVADKDPHEPPVTRGNGGPGSGLSGPSSKHSELGVWPADRRAHARNPKVRNAGSSYKQKLALRGEMDKNPNQSSHFPVALADLQEAEVQEGAEHIVAATEVKTSGGKQSLSAVADKSADLPETIFFTALKEFQSIYADLPNDTRRILALSKGVKLDPQLRRILTDLETDL</sequence>
<evidence type="ECO:0000313" key="3">
    <source>
        <dbReference type="Proteomes" id="UP000664534"/>
    </source>
</evidence>
<feature type="compositionally biased region" description="Polar residues" evidence="1">
    <location>
        <begin position="8"/>
        <end position="30"/>
    </location>
</feature>
<comment type="caution">
    <text evidence="2">The sequence shown here is derived from an EMBL/GenBank/DDBJ whole genome shotgun (WGS) entry which is preliminary data.</text>
</comment>
<dbReference type="Proteomes" id="UP000664534">
    <property type="component" value="Unassembled WGS sequence"/>
</dbReference>
<gene>
    <name evidence="2" type="ORF">IMSHALPRED_008223</name>
</gene>
<dbReference type="EMBL" id="CAJPDT010000058">
    <property type="protein sequence ID" value="CAF9930577.1"/>
    <property type="molecule type" value="Genomic_DNA"/>
</dbReference>
<protein>
    <submittedName>
        <fullName evidence="2">Uncharacterized protein</fullName>
    </submittedName>
</protein>
<keyword evidence="3" id="KW-1185">Reference proteome</keyword>
<reference evidence="2" key="1">
    <citation type="submission" date="2021-03" db="EMBL/GenBank/DDBJ databases">
        <authorList>
            <person name="Tagirdzhanova G."/>
        </authorList>
    </citation>
    <scope>NUCLEOTIDE SEQUENCE</scope>
</reference>
<evidence type="ECO:0000256" key="1">
    <source>
        <dbReference type="SAM" id="MobiDB-lite"/>
    </source>
</evidence>
<dbReference type="OrthoDB" id="10337602at2759"/>
<feature type="region of interest" description="Disordered" evidence="1">
    <location>
        <begin position="167"/>
        <end position="212"/>
    </location>
</feature>
<proteinExistence type="predicted"/>
<feature type="compositionally biased region" description="Basic and acidic residues" evidence="1">
    <location>
        <begin position="229"/>
        <end position="245"/>
    </location>
</feature>
<feature type="region of interest" description="Disordered" evidence="1">
    <location>
        <begin position="229"/>
        <end position="267"/>
    </location>
</feature>
<accession>A0A8H3IJQ1</accession>
<dbReference type="AlphaFoldDB" id="A0A8H3IJQ1"/>
<name>A0A8H3IJQ1_9LECA</name>
<feature type="region of interest" description="Disordered" evidence="1">
    <location>
        <begin position="1"/>
        <end position="38"/>
    </location>
</feature>